<organism evidence="1 2">
    <name type="scientific">Actinoplanes awajinensis subsp. mycoplanecinus</name>
    <dbReference type="NCBI Taxonomy" id="135947"/>
    <lineage>
        <taxon>Bacteria</taxon>
        <taxon>Bacillati</taxon>
        <taxon>Actinomycetota</taxon>
        <taxon>Actinomycetes</taxon>
        <taxon>Micromonosporales</taxon>
        <taxon>Micromonosporaceae</taxon>
        <taxon>Actinoplanes</taxon>
    </lineage>
</organism>
<gene>
    <name evidence="1" type="ORF">ADL15_42340</name>
</gene>
<reference evidence="1 2" key="1">
    <citation type="submission" date="2015-10" db="EMBL/GenBank/DDBJ databases">
        <authorList>
            <person name="Gilbert D.G."/>
        </authorList>
    </citation>
    <scope>NUCLEOTIDE SEQUENCE [LARGE SCALE GENOMIC DNA]</scope>
    <source>
        <strain evidence="1 2">NRRL B-16712</strain>
    </source>
</reference>
<dbReference type="GO" id="GO:0004497">
    <property type="term" value="F:monooxygenase activity"/>
    <property type="evidence" value="ECO:0007669"/>
    <property type="project" value="UniProtKB-KW"/>
</dbReference>
<evidence type="ECO:0000313" key="1">
    <source>
        <dbReference type="EMBL" id="KUL24922.1"/>
    </source>
</evidence>
<dbReference type="CDD" id="cd21650">
    <property type="entry name" value="CrtA-like"/>
    <property type="match status" value="1"/>
</dbReference>
<dbReference type="EMBL" id="LLZH01000318">
    <property type="protein sequence ID" value="KUL24922.1"/>
    <property type="molecule type" value="Genomic_DNA"/>
</dbReference>
<comment type="caution">
    <text evidence="1">The sequence shown here is derived from an EMBL/GenBank/DDBJ whole genome shotgun (WGS) entry which is preliminary data.</text>
</comment>
<dbReference type="AlphaFoldDB" id="A0A124G864"/>
<evidence type="ECO:0000313" key="2">
    <source>
        <dbReference type="Proteomes" id="UP000053244"/>
    </source>
</evidence>
<keyword evidence="2" id="KW-1185">Reference proteome</keyword>
<proteinExistence type="predicted"/>
<name>A0A124G864_9ACTN</name>
<dbReference type="Proteomes" id="UP000053244">
    <property type="component" value="Unassembled WGS sequence"/>
</dbReference>
<keyword evidence="1" id="KW-0560">Oxidoreductase</keyword>
<dbReference type="InterPro" id="IPR049574">
    <property type="entry name" value="CrtA-like"/>
</dbReference>
<keyword evidence="1" id="KW-0503">Monooxygenase</keyword>
<sequence>MSQANVTLHVWRVPRHAIGSAMVRMAFARKHLAGLRFGKFLGTGTGETFGPGDSDLTRWAAITVSDAPVRFPTWEKIATSQARIELEPLISRGTWSGRSPFTPTGRKSEGMVLALTRARLRPARALRFWRAVPGVAREIAAAPGLLARFGVGEAPIGWQGTVTVWRDATDLTAFAYRQPEHRAAIARTPADRWYAEELFARFAVHDISGDRTVLGWSAGR</sequence>
<accession>A0A124G864</accession>
<protein>
    <submittedName>
        <fullName evidence="1">Monooxygenase</fullName>
    </submittedName>
</protein>